<dbReference type="Gene3D" id="1.10.10.10">
    <property type="entry name" value="Winged helix-like DNA-binding domain superfamily/Winged helix DNA-binding domain"/>
    <property type="match status" value="2"/>
</dbReference>
<dbReference type="PANTHER" id="PTHR47691">
    <property type="entry name" value="REGULATOR-RELATED"/>
    <property type="match status" value="1"/>
</dbReference>
<dbReference type="SUPFAM" id="SSF48452">
    <property type="entry name" value="TPR-like"/>
    <property type="match status" value="3"/>
</dbReference>
<dbReference type="Pfam" id="PF13424">
    <property type="entry name" value="TPR_12"/>
    <property type="match status" value="3"/>
</dbReference>
<dbReference type="SMART" id="SM00862">
    <property type="entry name" value="Trans_reg_C"/>
    <property type="match status" value="1"/>
</dbReference>
<keyword evidence="3" id="KW-0802">TPR repeat</keyword>
<feature type="repeat" description="TPR" evidence="3">
    <location>
        <begin position="744"/>
        <end position="777"/>
    </location>
</feature>
<dbReference type="InterPro" id="IPR036388">
    <property type="entry name" value="WH-like_DNA-bd_sf"/>
</dbReference>
<dbReference type="SMART" id="SM01043">
    <property type="entry name" value="BTAD"/>
    <property type="match status" value="1"/>
</dbReference>
<comment type="similarity">
    <text evidence="1">Belongs to the AfsR/DnrI/RedD regulatory family.</text>
</comment>
<evidence type="ECO:0000313" key="9">
    <source>
        <dbReference type="Proteomes" id="UP001501710"/>
    </source>
</evidence>
<name>A0ABP8CF01_9ACTN</name>
<evidence type="ECO:0000313" key="8">
    <source>
        <dbReference type="EMBL" id="GAA4238415.1"/>
    </source>
</evidence>
<sequence length="1036" mass="115241">MEFRILGPLEVWSGGQRQHLGYAKERCALASLLMTPGRPVTTDILVDRVWDGEAPAKARDLLYTHMTRLRRGLEALGGARLVGRPGTYTLDVDPDMIDYHRFRSLRDQARGIADSGLPDEAVRLLTEALRLWRTEQPLGNVYGRWALRRRRSMREEFLGATLELAKLRLDHGDDARLVPELTELVDNFPDDEKPVELLMLALHRSGRSSEALRVYEHARQRMAAELGAHPHAELQNLHRRILAGDPELIPPRPSARPASPSDLPRDLHTFTGREAELARLTTLAEDGGGTVTVLAIDGMPGVGKSTLAVHLAHLLAPRYTDGQMFIDLGAHNPEREPLHPASALDRLLRTFGVAAERIPPDLDGRAALWRTEVARRRLLLVLDNALAHDQIRPLLPGTPGCLVLITSRRRLAGLDAARALQLGVLDPADAARLLIRSADLGPDADPDAVQTVVRLCGHLPLAVQLIGNRLRHRTSWTVTDLAERLVAGGRLLTEIRAENRQLHVAFELSYMDLDAEGRRAFRLLGLHPGTELSAQDAAVLLGTELSDAETQLDALHDHHLIMETKPGRYRFHDLIREYARKLVADHDPPSIRDAAVDRLLDHYLAATSHADRLLFPYRSRPIPTPSTTFFEDTTQASSWMTTELENAQRVAHEASKCGRPRHAALLAKALDEYLETHGHWPEAVAVHERAVAAWRTLNDNEGAAYALNDLSNILLREGRFEEAHQTANEGLSTARDAAVRGAVATLLDQLGLIHWQRSDFDVAVGYYEQALEIRRSTDDLQGEAEVQHHLAMVLFHLGRYDEAKERSRTALSLYVATGNRKGRQMTLNNLGDMDLQLGRDTSALKHYEEAGEVMEMSRQHRAVWLNNVATARMKVGRTDDGMQQYREALSIYRTIGDRRGEAACLNNIGRLYAATGREGEALIHFLNALSMSRDNSERFEATVALLNIAETYLRAGRHHMALDHYEESLTSARAIGDAYLEARALDGLGKVTSRTDGQTQATAFNMQALRLYESLGVPEAETVRARLAREGTGSDG</sequence>
<dbReference type="InterPro" id="IPR027417">
    <property type="entry name" value="P-loop_NTPase"/>
</dbReference>
<dbReference type="InterPro" id="IPR019734">
    <property type="entry name" value="TPR_rpt"/>
</dbReference>
<keyword evidence="9" id="KW-1185">Reference proteome</keyword>
<comment type="caution">
    <text evidence="8">The sequence shown here is derived from an EMBL/GenBank/DDBJ whole genome shotgun (WGS) entry which is preliminary data.</text>
</comment>
<feature type="domain" description="OmpR/PhoB-type" evidence="6">
    <location>
        <begin position="15"/>
        <end position="90"/>
    </location>
</feature>
<dbReference type="InterPro" id="IPR016032">
    <property type="entry name" value="Sig_transdc_resp-reg_C-effctor"/>
</dbReference>
<gene>
    <name evidence="8" type="ORF">GCM10022254_54260</name>
</gene>
<dbReference type="InterPro" id="IPR001867">
    <property type="entry name" value="OmpR/PhoB-type_DNA-bd"/>
</dbReference>
<evidence type="ECO:0000256" key="3">
    <source>
        <dbReference type="PROSITE-ProRule" id="PRU00339"/>
    </source>
</evidence>
<feature type="repeat" description="TPR" evidence="3">
    <location>
        <begin position="902"/>
        <end position="935"/>
    </location>
</feature>
<dbReference type="InterPro" id="IPR005158">
    <property type="entry name" value="BTAD"/>
</dbReference>
<dbReference type="InterPro" id="IPR003593">
    <property type="entry name" value="AAA+_ATPase"/>
</dbReference>
<dbReference type="RefSeq" id="WP_344901874.1">
    <property type="nucleotide sequence ID" value="NZ_BAABAS010000020.1"/>
</dbReference>
<dbReference type="Gene3D" id="1.25.40.10">
    <property type="entry name" value="Tetratricopeptide repeat domain"/>
    <property type="match status" value="3"/>
</dbReference>
<evidence type="ECO:0000259" key="7">
    <source>
        <dbReference type="SMART" id="SM01043"/>
    </source>
</evidence>
<feature type="region of interest" description="Disordered" evidence="4">
    <location>
        <begin position="245"/>
        <end position="264"/>
    </location>
</feature>
<keyword evidence="2" id="KW-0238">DNA-binding</keyword>
<reference evidence="9" key="1">
    <citation type="journal article" date="2019" name="Int. J. Syst. Evol. Microbiol.">
        <title>The Global Catalogue of Microorganisms (GCM) 10K type strain sequencing project: providing services to taxonomists for standard genome sequencing and annotation.</title>
        <authorList>
            <consortium name="The Broad Institute Genomics Platform"/>
            <consortium name="The Broad Institute Genome Sequencing Center for Infectious Disease"/>
            <person name="Wu L."/>
            <person name="Ma J."/>
        </authorList>
    </citation>
    <scope>NUCLEOTIDE SEQUENCE [LARGE SCALE GENOMIC DNA]</scope>
    <source>
        <strain evidence="9">JCM 17440</strain>
    </source>
</reference>
<evidence type="ECO:0000259" key="5">
    <source>
        <dbReference type="SMART" id="SM00382"/>
    </source>
</evidence>
<dbReference type="Gene3D" id="3.40.50.300">
    <property type="entry name" value="P-loop containing nucleotide triphosphate hydrolases"/>
    <property type="match status" value="1"/>
</dbReference>
<evidence type="ECO:0000259" key="6">
    <source>
        <dbReference type="SMART" id="SM00862"/>
    </source>
</evidence>
<dbReference type="Proteomes" id="UP001501710">
    <property type="component" value="Unassembled WGS sequence"/>
</dbReference>
<dbReference type="SMART" id="SM00382">
    <property type="entry name" value="AAA"/>
    <property type="match status" value="1"/>
</dbReference>
<evidence type="ECO:0000256" key="4">
    <source>
        <dbReference type="SAM" id="MobiDB-lite"/>
    </source>
</evidence>
<dbReference type="InterPro" id="IPR011990">
    <property type="entry name" value="TPR-like_helical_dom_sf"/>
</dbReference>
<feature type="domain" description="Bacterial transcriptional activator" evidence="7">
    <location>
        <begin position="97"/>
        <end position="242"/>
    </location>
</feature>
<dbReference type="SUPFAM" id="SSF46894">
    <property type="entry name" value="C-terminal effector domain of the bipartite response regulators"/>
    <property type="match status" value="1"/>
</dbReference>
<proteinExistence type="inferred from homology"/>
<dbReference type="SMART" id="SM00028">
    <property type="entry name" value="TPR"/>
    <property type="match status" value="6"/>
</dbReference>
<dbReference type="PROSITE" id="PS50005">
    <property type="entry name" value="TPR"/>
    <property type="match status" value="2"/>
</dbReference>
<feature type="domain" description="AAA+ ATPase" evidence="5">
    <location>
        <begin position="290"/>
        <end position="426"/>
    </location>
</feature>
<accession>A0ABP8CF01</accession>
<dbReference type="PANTHER" id="PTHR47691:SF3">
    <property type="entry name" value="HTH-TYPE TRANSCRIPTIONAL REGULATOR RV0890C-RELATED"/>
    <property type="match status" value="1"/>
</dbReference>
<evidence type="ECO:0000256" key="1">
    <source>
        <dbReference type="ARBA" id="ARBA00005820"/>
    </source>
</evidence>
<dbReference type="SUPFAM" id="SSF52540">
    <property type="entry name" value="P-loop containing nucleoside triphosphate hydrolases"/>
    <property type="match status" value="1"/>
</dbReference>
<protein>
    <submittedName>
        <fullName evidence="8">BTAD domain-containing putative transcriptional regulator</fullName>
    </submittedName>
</protein>
<dbReference type="Pfam" id="PF13374">
    <property type="entry name" value="TPR_10"/>
    <property type="match status" value="1"/>
</dbReference>
<dbReference type="PRINTS" id="PR00364">
    <property type="entry name" value="DISEASERSIST"/>
</dbReference>
<dbReference type="Pfam" id="PF03704">
    <property type="entry name" value="BTAD"/>
    <property type="match status" value="1"/>
</dbReference>
<evidence type="ECO:0000256" key="2">
    <source>
        <dbReference type="ARBA" id="ARBA00023125"/>
    </source>
</evidence>
<organism evidence="8 9">
    <name type="scientific">Actinomadura meridiana</name>
    <dbReference type="NCBI Taxonomy" id="559626"/>
    <lineage>
        <taxon>Bacteria</taxon>
        <taxon>Bacillati</taxon>
        <taxon>Actinomycetota</taxon>
        <taxon>Actinomycetes</taxon>
        <taxon>Streptosporangiales</taxon>
        <taxon>Thermomonosporaceae</taxon>
        <taxon>Actinomadura</taxon>
    </lineage>
</organism>
<dbReference type="EMBL" id="BAABAS010000020">
    <property type="protein sequence ID" value="GAA4238415.1"/>
    <property type="molecule type" value="Genomic_DNA"/>
</dbReference>
<dbReference type="CDD" id="cd15831">
    <property type="entry name" value="BTAD"/>
    <property type="match status" value="1"/>
</dbReference>